<dbReference type="SMART" id="SM00091">
    <property type="entry name" value="PAS"/>
    <property type="match status" value="1"/>
</dbReference>
<accession>Q1JXV9</accession>
<dbReference type="Proteomes" id="UP000005695">
    <property type="component" value="Unassembled WGS sequence"/>
</dbReference>
<evidence type="ECO:0000313" key="3">
    <source>
        <dbReference type="EMBL" id="EAT15034.1"/>
    </source>
</evidence>
<evidence type="ECO:0000313" key="4">
    <source>
        <dbReference type="Proteomes" id="UP000005695"/>
    </source>
</evidence>
<organism evidence="3 4">
    <name type="scientific">Desulfuromonas acetoxidans (strain DSM 684 / 11070)</name>
    <dbReference type="NCBI Taxonomy" id="281689"/>
    <lineage>
        <taxon>Bacteria</taxon>
        <taxon>Pseudomonadati</taxon>
        <taxon>Thermodesulfobacteriota</taxon>
        <taxon>Desulfuromonadia</taxon>
        <taxon>Desulfuromonadales</taxon>
        <taxon>Desulfuromonadaceae</taxon>
        <taxon>Desulfuromonas</taxon>
    </lineage>
</organism>
<evidence type="ECO:0000259" key="2">
    <source>
        <dbReference type="PROSITE" id="PS50112"/>
    </source>
</evidence>
<comment type="caution">
    <text evidence="3">The sequence shown here is derived from an EMBL/GenBank/DDBJ whole genome shotgun (WGS) entry which is preliminary data.</text>
</comment>
<name>Q1JXV9_DESA6</name>
<feature type="coiled-coil region" evidence="1">
    <location>
        <begin position="146"/>
        <end position="173"/>
    </location>
</feature>
<keyword evidence="1" id="KW-0175">Coiled coil</keyword>
<dbReference type="Pfam" id="PF13426">
    <property type="entry name" value="PAS_9"/>
    <property type="match status" value="1"/>
</dbReference>
<sequence>MSEKPSYEELEERVLNLEKAERELKKVEVLLKDEIYWRRLLVEESRDGIVVIDQNIKVFEANKKFADMLGYSMEEIHQLHVWDWDTEFTKEELHQMSQTVLEVGHHFETRHRRKGGTLIDIELSSNGIAYRGKKLILSVCRDITANKKATKEREELIQELKKAATEIKILRGILPLCSFCKKIRDDKGYWQQVDTYIDKHTEADISHSICPDCMKQHYPEEYKGICLEQDIPLPNE</sequence>
<dbReference type="EMBL" id="AAEW02000014">
    <property type="protein sequence ID" value="EAT15034.1"/>
    <property type="molecule type" value="Genomic_DNA"/>
</dbReference>
<evidence type="ECO:0000256" key="1">
    <source>
        <dbReference type="SAM" id="Coils"/>
    </source>
</evidence>
<dbReference type="AlphaFoldDB" id="Q1JXV9"/>
<proteinExistence type="predicted"/>
<dbReference type="InterPro" id="IPR000014">
    <property type="entry name" value="PAS"/>
</dbReference>
<dbReference type="OrthoDB" id="5503776at2"/>
<dbReference type="RefSeq" id="WP_006001589.1">
    <property type="nucleotide sequence ID" value="NZ_AAEW02000014.1"/>
</dbReference>
<dbReference type="SUPFAM" id="SSF55785">
    <property type="entry name" value="PYP-like sensor domain (PAS domain)"/>
    <property type="match status" value="1"/>
</dbReference>
<dbReference type="CDD" id="cd00130">
    <property type="entry name" value="PAS"/>
    <property type="match status" value="1"/>
</dbReference>
<dbReference type="PROSITE" id="PS50112">
    <property type="entry name" value="PAS"/>
    <property type="match status" value="1"/>
</dbReference>
<reference evidence="3" key="2">
    <citation type="submission" date="2006-05" db="EMBL/GenBank/DDBJ databases">
        <title>Sequencing of the draft genome and assembly of Desulfuromonas acetoxidans DSM 684.</title>
        <authorList>
            <consortium name="US DOE Joint Genome Institute (JGI-PGF)"/>
            <person name="Copeland A."/>
            <person name="Lucas S."/>
            <person name="Lapidus A."/>
            <person name="Barry K."/>
            <person name="Detter J.C."/>
            <person name="Glavina del Rio T."/>
            <person name="Hammon N."/>
            <person name="Israni S."/>
            <person name="Dalin E."/>
            <person name="Tice H."/>
            <person name="Bruce D."/>
            <person name="Pitluck S."/>
            <person name="Richardson P."/>
        </authorList>
    </citation>
    <scope>NUCLEOTIDE SEQUENCE [LARGE SCALE GENOMIC DNA]</scope>
    <source>
        <strain evidence="3">DSM 684</strain>
    </source>
</reference>
<protein>
    <submittedName>
        <fullName evidence="3">PAS/PAC sensor protein</fullName>
    </submittedName>
</protein>
<dbReference type="Gene3D" id="3.30.450.20">
    <property type="entry name" value="PAS domain"/>
    <property type="match status" value="1"/>
</dbReference>
<dbReference type="InterPro" id="IPR035965">
    <property type="entry name" value="PAS-like_dom_sf"/>
</dbReference>
<feature type="domain" description="PAS" evidence="2">
    <location>
        <begin position="39"/>
        <end position="76"/>
    </location>
</feature>
<dbReference type="NCBIfam" id="TIGR00229">
    <property type="entry name" value="sensory_box"/>
    <property type="match status" value="1"/>
</dbReference>
<gene>
    <name evidence="3" type="ORF">Dace_1111</name>
</gene>
<keyword evidence="4" id="KW-1185">Reference proteome</keyword>
<reference evidence="3" key="1">
    <citation type="submission" date="2006-05" db="EMBL/GenBank/DDBJ databases">
        <title>Annotation of the draft genome assembly of Desulfuromonas acetoxidans DSM 684.</title>
        <authorList>
            <consortium name="US DOE Joint Genome Institute (JGI-ORNL)"/>
            <person name="Larimer F."/>
            <person name="Land M."/>
            <person name="Hauser L."/>
        </authorList>
    </citation>
    <scope>NUCLEOTIDE SEQUENCE [LARGE SCALE GENOMIC DNA]</scope>
    <source>
        <strain evidence="3">DSM 684</strain>
    </source>
</reference>